<dbReference type="InterPro" id="IPR035979">
    <property type="entry name" value="RBD_domain_sf"/>
</dbReference>
<dbReference type="Proteomes" id="UP001652625">
    <property type="component" value="Chromosome 03"/>
</dbReference>
<reference evidence="6" key="1">
    <citation type="submission" date="2025-08" db="UniProtKB">
        <authorList>
            <consortium name="RefSeq"/>
        </authorList>
    </citation>
    <scope>IDENTIFICATION</scope>
</reference>
<evidence type="ECO:0000313" key="5">
    <source>
        <dbReference type="Proteomes" id="UP001652625"/>
    </source>
</evidence>
<dbReference type="PANTHER" id="PTHR48025">
    <property type="entry name" value="OS02G0815200 PROTEIN"/>
    <property type="match status" value="1"/>
</dbReference>
<evidence type="ECO:0000313" key="6">
    <source>
        <dbReference type="RefSeq" id="XP_065648414.1"/>
    </source>
</evidence>
<evidence type="ECO:0000256" key="1">
    <source>
        <dbReference type="ARBA" id="ARBA00022737"/>
    </source>
</evidence>
<feature type="domain" description="RRM" evidence="4">
    <location>
        <begin position="14"/>
        <end position="92"/>
    </location>
</feature>
<keyword evidence="1" id="KW-0677">Repeat</keyword>
<dbReference type="PRINTS" id="PR00961">
    <property type="entry name" value="HUDSXLRNA"/>
</dbReference>
<dbReference type="InterPro" id="IPR050502">
    <property type="entry name" value="Euk_RNA-bind_prot"/>
</dbReference>
<dbReference type="SUPFAM" id="SSF54928">
    <property type="entry name" value="RNA-binding domain, RBD"/>
    <property type="match status" value="2"/>
</dbReference>
<keyword evidence="2 3" id="KW-0694">RNA-binding</keyword>
<dbReference type="PANTHER" id="PTHR48025:SF1">
    <property type="entry name" value="RRM DOMAIN-CONTAINING PROTEIN"/>
    <property type="match status" value="1"/>
</dbReference>
<gene>
    <name evidence="6" type="primary">LOC100210743</name>
</gene>
<dbReference type="InterPro" id="IPR000504">
    <property type="entry name" value="RRM_dom"/>
</dbReference>
<dbReference type="GeneID" id="100210743"/>
<dbReference type="InterPro" id="IPR002343">
    <property type="entry name" value="Hud_Sxl_RNA"/>
</dbReference>
<name>A0ABM4BHD2_HYDVU</name>
<dbReference type="Pfam" id="PF00076">
    <property type="entry name" value="RRM_1"/>
    <property type="match status" value="3"/>
</dbReference>
<sequence>MDNRDGIGATGLKTKIIVNYIPQSMNDDEFRQLFGQCGALQECKIIRDKQTNYSFGYGFVDYLKPEYASLAISKLNGFQIQNKSIKVAYSKPPGCSKNANLYVTGLGKHTNEKSLEELFGVYGEIIQTKLLRGADGTSKEIGFVLFKEKPHADNAIKNLQGYSDGNGMNLQIKYAKDQNENQKQLPKFNGFYQTNMQRMSQSSLMAESYPYNVAPYSAGVMGRGMDYGGGYDSAMGIGKAIRGRGVGTRFNPLARPLNSDIGLEQYDPFTESIVLFVYNIGPNAQDSDLYGLFCRFGRINKVNVIAGKGYGFVHMPVLNEAQAAVNALNGMFYNGKNLQVSVKASK</sequence>
<evidence type="ECO:0000256" key="2">
    <source>
        <dbReference type="ARBA" id="ARBA00022884"/>
    </source>
</evidence>
<dbReference type="SMART" id="SM00360">
    <property type="entry name" value="RRM"/>
    <property type="match status" value="3"/>
</dbReference>
<dbReference type="InterPro" id="IPR012677">
    <property type="entry name" value="Nucleotide-bd_a/b_plait_sf"/>
</dbReference>
<protein>
    <submittedName>
        <fullName evidence="6">ELAV-like protein 3</fullName>
    </submittedName>
</protein>
<accession>A0ABM4BHD2</accession>
<evidence type="ECO:0000259" key="4">
    <source>
        <dbReference type="PROSITE" id="PS50102"/>
    </source>
</evidence>
<dbReference type="RefSeq" id="XP_065648414.1">
    <property type="nucleotide sequence ID" value="XM_065792342.1"/>
</dbReference>
<keyword evidence="5" id="KW-1185">Reference proteome</keyword>
<feature type="domain" description="RRM" evidence="4">
    <location>
        <begin position="99"/>
        <end position="177"/>
    </location>
</feature>
<organism evidence="5 6">
    <name type="scientific">Hydra vulgaris</name>
    <name type="common">Hydra</name>
    <name type="synonym">Hydra attenuata</name>
    <dbReference type="NCBI Taxonomy" id="6087"/>
    <lineage>
        <taxon>Eukaryota</taxon>
        <taxon>Metazoa</taxon>
        <taxon>Cnidaria</taxon>
        <taxon>Hydrozoa</taxon>
        <taxon>Hydroidolina</taxon>
        <taxon>Anthoathecata</taxon>
        <taxon>Aplanulata</taxon>
        <taxon>Hydridae</taxon>
        <taxon>Hydra</taxon>
    </lineage>
</organism>
<feature type="domain" description="RRM" evidence="4">
    <location>
        <begin position="273"/>
        <end position="345"/>
    </location>
</feature>
<evidence type="ECO:0000256" key="3">
    <source>
        <dbReference type="PROSITE-ProRule" id="PRU00176"/>
    </source>
</evidence>
<dbReference type="Gene3D" id="3.30.70.330">
    <property type="match status" value="3"/>
</dbReference>
<dbReference type="PROSITE" id="PS50102">
    <property type="entry name" value="RRM"/>
    <property type="match status" value="3"/>
</dbReference>
<proteinExistence type="predicted"/>